<dbReference type="HOGENOM" id="CLU_106738_10_3_4"/>
<protein>
    <recommendedName>
        <fullName evidence="1">SnoaL-like domain-containing protein</fullName>
    </recommendedName>
</protein>
<dbReference type="InterPro" id="IPR032710">
    <property type="entry name" value="NTF2-like_dom_sf"/>
</dbReference>
<dbReference type="Proteomes" id="UP000006798">
    <property type="component" value="Plasmid pBB2"/>
</dbReference>
<dbReference type="AlphaFoldDB" id="F8GYT0"/>
<dbReference type="EMBL" id="CP002880">
    <property type="protein sequence ID" value="AEI83021.1"/>
    <property type="molecule type" value="Genomic_DNA"/>
</dbReference>
<organism evidence="2 3">
    <name type="scientific">Cupriavidus necator (strain ATCC 43291 / DSM 13513 / CCUG 52238 / LMG 8453 / N-1)</name>
    <name type="common">Ralstonia eutropha</name>
    <dbReference type="NCBI Taxonomy" id="1042878"/>
    <lineage>
        <taxon>Bacteria</taxon>
        <taxon>Pseudomonadati</taxon>
        <taxon>Pseudomonadota</taxon>
        <taxon>Betaproteobacteria</taxon>
        <taxon>Burkholderiales</taxon>
        <taxon>Burkholderiaceae</taxon>
        <taxon>Cupriavidus</taxon>
    </lineage>
</organism>
<evidence type="ECO:0000313" key="3">
    <source>
        <dbReference type="Proteomes" id="UP000006798"/>
    </source>
</evidence>
<accession>F8GYT0</accession>
<keyword evidence="2" id="KW-0614">Plasmid</keyword>
<dbReference type="Pfam" id="PF13577">
    <property type="entry name" value="SnoaL_4"/>
    <property type="match status" value="1"/>
</dbReference>
<feature type="domain" description="SnoaL-like" evidence="1">
    <location>
        <begin position="13"/>
        <end position="135"/>
    </location>
</feature>
<geneLocation type="plasmid" evidence="2 3">
    <name>pBB2</name>
</geneLocation>
<dbReference type="InterPro" id="IPR037401">
    <property type="entry name" value="SnoaL-like"/>
</dbReference>
<dbReference type="CDD" id="cd00531">
    <property type="entry name" value="NTF2_like"/>
    <property type="match status" value="1"/>
</dbReference>
<dbReference type="Gene3D" id="3.10.450.50">
    <property type="match status" value="1"/>
</dbReference>
<gene>
    <name evidence="2" type="ordered locus">CNE_BB2p02100</name>
</gene>
<evidence type="ECO:0000313" key="2">
    <source>
        <dbReference type="EMBL" id="AEI83021.1"/>
    </source>
</evidence>
<sequence length="161" mass="17608">MTESARASDYAISRAHIEDTVARFVLALDSRDIDRAVACLAPRVRWDYASVTGQPAAEFDAGALADRWRSSIVHTDASQHFLSMPYIGLSGDRATCVVHAQVTVRLANRIGSHHLRTHGTYTFGLVRTDADWSIDAVAMAQLWSDGNPRIMELAAAGGVRR</sequence>
<name>F8GYT0_CUPNN</name>
<dbReference type="SUPFAM" id="SSF54427">
    <property type="entry name" value="NTF2-like"/>
    <property type="match status" value="1"/>
</dbReference>
<proteinExistence type="predicted"/>
<dbReference type="KEGG" id="cnc:CNE_BB2p02100"/>
<evidence type="ECO:0000259" key="1">
    <source>
        <dbReference type="Pfam" id="PF13577"/>
    </source>
</evidence>
<reference evidence="2 3" key="1">
    <citation type="journal article" date="2011" name="J. Bacteriol.">
        <title>Complete genome sequence of the type strain Cupriavidus necator N-1.</title>
        <authorList>
            <person name="Poehlein A."/>
            <person name="Kusian B."/>
            <person name="Friedrich B."/>
            <person name="Daniel R."/>
            <person name="Bowien B."/>
        </authorList>
    </citation>
    <scope>NUCLEOTIDE SEQUENCE [LARGE SCALE GENOMIC DNA]</scope>
    <source>
        <strain evidence="3">ATCC 43291 / DSM 13513 / CCUG 52238 / LMG 8453 / N-1</strain>
        <plasmid evidence="2 3">pBB2</plasmid>
    </source>
</reference>